<dbReference type="GO" id="GO:0047480">
    <property type="term" value="F:UDP-N-acetylmuramoyl-tripeptide-D-alanyl-D-alanine ligase activity"/>
    <property type="evidence" value="ECO:0007669"/>
    <property type="project" value="UniProtKB-UniRule"/>
</dbReference>
<name>A0A9X9X8U4_9PROT</name>
<dbReference type="AlphaFoldDB" id="A0A9X9X8U4"/>
<feature type="domain" description="Mur ligase N-terminal catalytic" evidence="12">
    <location>
        <begin position="24"/>
        <end position="70"/>
    </location>
</feature>
<protein>
    <recommendedName>
        <fullName evidence="10 11">UDP-N-acetylmuramoyl-tripeptide--D-alanyl-D-alanine ligase</fullName>
        <ecNumber evidence="10 11">6.3.2.10</ecNumber>
    </recommendedName>
    <alternativeName>
        <fullName evidence="10">D-alanyl-D-alanine-adding enzyme</fullName>
    </alternativeName>
</protein>
<dbReference type="NCBIfam" id="TIGR01143">
    <property type="entry name" value="murF"/>
    <property type="match status" value="1"/>
</dbReference>
<dbReference type="InterPro" id="IPR013221">
    <property type="entry name" value="Mur_ligase_cen"/>
</dbReference>
<dbReference type="InterPro" id="IPR004101">
    <property type="entry name" value="Mur_ligase_C"/>
</dbReference>
<sequence>MTALWTSAELRAATGGALAAEVVVTGISIDTRSIAAGDLFVALRDVRDGHDFVADALAKGAAAALVDRDPPGVAPDAPLLRVGDTLAGLTELGAAARRRSGARFVGVTGSVGKTTTKEMLRTALSASGRTHAADASYNNQWGVPLTLARTPRDAAFAVIEIGMNHPGEIAPLARLARPHVAVITAVETAHIGHMGSLEAIAREKATIAAGLEPGGTAVLPAESPLLPILREAAAGARIVTFGEGGDAHALRVAADAEGSDIEATILGHRIAFRLGTPGLHMARNAVAALAAAAALGADLEAGAARLAGFRAMPGRGDRRTIATPDGGSALLLDEAYNGQPPSMRAALALLKLLPGRRKLAVLGQMGELGGFAEAEHIALASHLREAADLVFACGPLMRHAVAALPPAMVGAWTASVTDLAPIVRDAVRDGDTILVKGSLATGMKAVVRALTESPAA</sequence>
<dbReference type="Pfam" id="PF02875">
    <property type="entry name" value="Mur_ligase_C"/>
    <property type="match status" value="1"/>
</dbReference>
<evidence type="ECO:0000256" key="11">
    <source>
        <dbReference type="RuleBase" id="RU004136"/>
    </source>
</evidence>
<proteinExistence type="inferred from homology"/>
<comment type="caution">
    <text evidence="15">The sequence shown here is derived from an EMBL/GenBank/DDBJ whole genome shotgun (WGS) entry which is preliminary data.</text>
</comment>
<feature type="domain" description="Mur ligase C-terminal" evidence="13">
    <location>
        <begin position="335"/>
        <end position="438"/>
    </location>
</feature>
<keyword evidence="16" id="KW-1185">Reference proteome</keyword>
<dbReference type="GO" id="GO:0005524">
    <property type="term" value="F:ATP binding"/>
    <property type="evidence" value="ECO:0007669"/>
    <property type="project" value="UniProtKB-UniRule"/>
</dbReference>
<dbReference type="InterPro" id="IPR035911">
    <property type="entry name" value="MurE/MurF_N"/>
</dbReference>
<dbReference type="SUPFAM" id="SSF53244">
    <property type="entry name" value="MurD-like peptide ligases, peptide-binding domain"/>
    <property type="match status" value="1"/>
</dbReference>
<dbReference type="Gene3D" id="3.40.1190.10">
    <property type="entry name" value="Mur-like, catalytic domain"/>
    <property type="match status" value="1"/>
</dbReference>
<reference evidence="15" key="1">
    <citation type="submission" date="2020-01" db="EMBL/GenBank/DDBJ databases">
        <authorList>
            <person name="Rat A."/>
        </authorList>
    </citation>
    <scope>NUCLEOTIDE SEQUENCE</scope>
    <source>
        <strain evidence="15">LMG 31228</strain>
    </source>
</reference>
<evidence type="ECO:0000256" key="5">
    <source>
        <dbReference type="ARBA" id="ARBA00022840"/>
    </source>
</evidence>
<evidence type="ECO:0000256" key="2">
    <source>
        <dbReference type="ARBA" id="ARBA00022598"/>
    </source>
</evidence>
<dbReference type="InterPro" id="IPR051046">
    <property type="entry name" value="MurCDEF_CellWall_CoF430Synth"/>
</dbReference>
<organism evidence="15 16">
    <name type="scientific">Neoroseomonas eburnea</name>
    <dbReference type="NCBI Taxonomy" id="1346889"/>
    <lineage>
        <taxon>Bacteria</taxon>
        <taxon>Pseudomonadati</taxon>
        <taxon>Pseudomonadota</taxon>
        <taxon>Alphaproteobacteria</taxon>
        <taxon>Acetobacterales</taxon>
        <taxon>Acetobacteraceae</taxon>
        <taxon>Neoroseomonas</taxon>
    </lineage>
</organism>
<keyword evidence="5 10" id="KW-0067">ATP-binding</keyword>
<accession>A0A9X9X8U4</accession>
<keyword evidence="1 10" id="KW-0963">Cytoplasm</keyword>
<evidence type="ECO:0000256" key="10">
    <source>
        <dbReference type="HAMAP-Rule" id="MF_02019"/>
    </source>
</evidence>
<keyword evidence="2 10" id="KW-0436">Ligase</keyword>
<keyword evidence="7 10" id="KW-0573">Peptidoglycan synthesis</keyword>
<dbReference type="Gene3D" id="3.90.190.20">
    <property type="entry name" value="Mur ligase, C-terminal domain"/>
    <property type="match status" value="1"/>
</dbReference>
<evidence type="ECO:0000259" key="14">
    <source>
        <dbReference type="Pfam" id="PF08245"/>
    </source>
</evidence>
<evidence type="ECO:0000256" key="4">
    <source>
        <dbReference type="ARBA" id="ARBA00022741"/>
    </source>
</evidence>
<evidence type="ECO:0000256" key="8">
    <source>
        <dbReference type="ARBA" id="ARBA00023306"/>
    </source>
</evidence>
<dbReference type="Proteomes" id="UP001138709">
    <property type="component" value="Unassembled WGS sequence"/>
</dbReference>
<evidence type="ECO:0000259" key="12">
    <source>
        <dbReference type="Pfam" id="PF01225"/>
    </source>
</evidence>
<comment type="pathway">
    <text evidence="10 11">Cell wall biogenesis; peptidoglycan biosynthesis.</text>
</comment>
<feature type="binding site" evidence="10">
    <location>
        <begin position="109"/>
        <end position="115"/>
    </location>
    <ligand>
        <name>ATP</name>
        <dbReference type="ChEBI" id="CHEBI:30616"/>
    </ligand>
</feature>
<comment type="function">
    <text evidence="10 11">Involved in cell wall formation. Catalyzes the final step in the synthesis of UDP-N-acetylmuramoyl-pentapeptide, the precursor of murein.</text>
</comment>
<dbReference type="Pfam" id="PF08245">
    <property type="entry name" value="Mur_ligase_M"/>
    <property type="match status" value="1"/>
</dbReference>
<comment type="similarity">
    <text evidence="10">Belongs to the MurCDEF family. MurF subfamily.</text>
</comment>
<dbReference type="InterPro" id="IPR005863">
    <property type="entry name" value="UDP-N-AcMur_synth"/>
</dbReference>
<reference evidence="15" key="2">
    <citation type="journal article" date="2021" name="Syst. Appl. Microbiol.">
        <title>Roseomonas hellenica sp. nov., isolated from roots of wild-growing Alkanna tinctoria.</title>
        <authorList>
            <person name="Rat A."/>
            <person name="Naranjo H.D."/>
            <person name="Lebbe L."/>
            <person name="Cnockaert M."/>
            <person name="Krigas N."/>
            <person name="Grigoriadou K."/>
            <person name="Maloupa E."/>
            <person name="Willems A."/>
        </authorList>
    </citation>
    <scope>NUCLEOTIDE SEQUENCE</scope>
    <source>
        <strain evidence="15">LMG 31228</strain>
    </source>
</reference>
<dbReference type="GO" id="GO:0005737">
    <property type="term" value="C:cytoplasm"/>
    <property type="evidence" value="ECO:0007669"/>
    <property type="project" value="UniProtKB-SubCell"/>
</dbReference>
<keyword evidence="6 10" id="KW-0133">Cell shape</keyword>
<keyword evidence="3 10" id="KW-0132">Cell division</keyword>
<dbReference type="InterPro" id="IPR036615">
    <property type="entry name" value="Mur_ligase_C_dom_sf"/>
</dbReference>
<keyword evidence="9 10" id="KW-0961">Cell wall biogenesis/degradation</keyword>
<dbReference type="EMBL" id="JAAEDL010000004">
    <property type="protein sequence ID" value="MBR0680130.1"/>
    <property type="molecule type" value="Genomic_DNA"/>
</dbReference>
<dbReference type="GO" id="GO:0009252">
    <property type="term" value="P:peptidoglycan biosynthetic process"/>
    <property type="evidence" value="ECO:0007669"/>
    <property type="project" value="UniProtKB-UniRule"/>
</dbReference>
<evidence type="ECO:0000256" key="3">
    <source>
        <dbReference type="ARBA" id="ARBA00022618"/>
    </source>
</evidence>
<evidence type="ECO:0000256" key="6">
    <source>
        <dbReference type="ARBA" id="ARBA00022960"/>
    </source>
</evidence>
<dbReference type="SUPFAM" id="SSF53623">
    <property type="entry name" value="MurD-like peptide ligases, catalytic domain"/>
    <property type="match status" value="1"/>
</dbReference>
<dbReference type="Pfam" id="PF01225">
    <property type="entry name" value="Mur_ligase"/>
    <property type="match status" value="1"/>
</dbReference>
<evidence type="ECO:0000313" key="16">
    <source>
        <dbReference type="Proteomes" id="UP001138709"/>
    </source>
</evidence>
<comment type="subcellular location">
    <subcellularLocation>
        <location evidence="10 11">Cytoplasm</location>
    </subcellularLocation>
</comment>
<dbReference type="HAMAP" id="MF_02019">
    <property type="entry name" value="MurF"/>
    <property type="match status" value="1"/>
</dbReference>
<gene>
    <name evidence="10 15" type="primary">murF</name>
    <name evidence="15" type="ORF">GXW74_06500</name>
</gene>
<evidence type="ECO:0000256" key="7">
    <source>
        <dbReference type="ARBA" id="ARBA00022984"/>
    </source>
</evidence>
<dbReference type="GO" id="GO:0071555">
    <property type="term" value="P:cell wall organization"/>
    <property type="evidence" value="ECO:0007669"/>
    <property type="project" value="UniProtKB-KW"/>
</dbReference>
<dbReference type="Gene3D" id="3.40.1390.10">
    <property type="entry name" value="MurE/MurF, N-terminal domain"/>
    <property type="match status" value="1"/>
</dbReference>
<dbReference type="EC" id="6.3.2.10" evidence="10 11"/>
<evidence type="ECO:0000256" key="1">
    <source>
        <dbReference type="ARBA" id="ARBA00022490"/>
    </source>
</evidence>
<comment type="catalytic activity">
    <reaction evidence="10 11">
        <text>D-alanyl-D-alanine + UDP-N-acetyl-alpha-D-muramoyl-L-alanyl-gamma-D-glutamyl-meso-2,6-diaminopimelate + ATP = UDP-N-acetyl-alpha-D-muramoyl-L-alanyl-gamma-D-glutamyl-meso-2,6-diaminopimeloyl-D-alanyl-D-alanine + ADP + phosphate + H(+)</text>
        <dbReference type="Rhea" id="RHEA:28374"/>
        <dbReference type="ChEBI" id="CHEBI:15378"/>
        <dbReference type="ChEBI" id="CHEBI:30616"/>
        <dbReference type="ChEBI" id="CHEBI:43474"/>
        <dbReference type="ChEBI" id="CHEBI:57822"/>
        <dbReference type="ChEBI" id="CHEBI:61386"/>
        <dbReference type="ChEBI" id="CHEBI:83905"/>
        <dbReference type="ChEBI" id="CHEBI:456216"/>
        <dbReference type="EC" id="6.3.2.10"/>
    </reaction>
</comment>
<dbReference type="SUPFAM" id="SSF63418">
    <property type="entry name" value="MurE/MurF N-terminal domain"/>
    <property type="match status" value="1"/>
</dbReference>
<dbReference type="GO" id="GO:0051301">
    <property type="term" value="P:cell division"/>
    <property type="evidence" value="ECO:0007669"/>
    <property type="project" value="UniProtKB-KW"/>
</dbReference>
<evidence type="ECO:0000313" key="15">
    <source>
        <dbReference type="EMBL" id="MBR0680130.1"/>
    </source>
</evidence>
<feature type="domain" description="Mur ligase central" evidence="14">
    <location>
        <begin position="107"/>
        <end position="292"/>
    </location>
</feature>
<evidence type="ECO:0000259" key="13">
    <source>
        <dbReference type="Pfam" id="PF02875"/>
    </source>
</evidence>
<dbReference type="InterPro" id="IPR036565">
    <property type="entry name" value="Mur-like_cat_sf"/>
</dbReference>
<evidence type="ECO:0000256" key="9">
    <source>
        <dbReference type="ARBA" id="ARBA00023316"/>
    </source>
</evidence>
<dbReference type="RefSeq" id="WP_211845643.1">
    <property type="nucleotide sequence ID" value="NZ_JAAEDL010000004.1"/>
</dbReference>
<keyword evidence="8 10" id="KW-0131">Cell cycle</keyword>
<keyword evidence="4 10" id="KW-0547">Nucleotide-binding</keyword>
<dbReference type="PANTHER" id="PTHR43024">
    <property type="entry name" value="UDP-N-ACETYLMURAMOYL-TRIPEPTIDE--D-ALANYL-D-ALANINE LIGASE"/>
    <property type="match status" value="1"/>
</dbReference>
<dbReference type="InterPro" id="IPR000713">
    <property type="entry name" value="Mur_ligase_N"/>
</dbReference>
<dbReference type="PANTHER" id="PTHR43024:SF1">
    <property type="entry name" value="UDP-N-ACETYLMURAMOYL-TRIPEPTIDE--D-ALANYL-D-ALANINE LIGASE"/>
    <property type="match status" value="1"/>
</dbReference>
<dbReference type="GO" id="GO:0008360">
    <property type="term" value="P:regulation of cell shape"/>
    <property type="evidence" value="ECO:0007669"/>
    <property type="project" value="UniProtKB-KW"/>
</dbReference>